<sequence length="439" mass="47671">MTRSTPAAPGAFILTGSFPVIRRNPLYLDELTRRGLKILVITAESYRGQATGAMSDPTNPASQITEIAYVSGDFTVQGAFVAGAVAHTTAWRERYRIVGAYAVGDYLAEPTGLLCDGLGVPSPGLRASRACRSKYLQRWYVPELSPRSLTIPTGQRDSADLHAVTYPAVVKPAARASSSGVETVLDETELRERIAHYPDHEVVLVEQKVMGPEYSVESLVQHGRVLFASPTTKETTDSHARTFVELAHSVPTPDQDVHDRLLKANEILLERLGFSDGIAHSEWRVGEDGQPVLMEIAGRTPGDGLLVLYHLATGVPLEPEIIRIALGEEASYPAPRRFTRQVYLEHEPGVLADVTVDWPGVEPVWIGESGVWPEIPPGLDDGPTLRAVLVLKPRGSALVPPASSDDRSVTFFIDAPAPGELDALEKQVRDAVTITVNRT</sequence>
<dbReference type="PROSITE" id="PS50975">
    <property type="entry name" value="ATP_GRASP"/>
    <property type="match status" value="1"/>
</dbReference>
<evidence type="ECO:0000256" key="2">
    <source>
        <dbReference type="ARBA" id="ARBA00022741"/>
    </source>
</evidence>
<evidence type="ECO:0000313" key="7">
    <source>
        <dbReference type="Proteomes" id="UP001597417"/>
    </source>
</evidence>
<evidence type="ECO:0000259" key="5">
    <source>
        <dbReference type="PROSITE" id="PS50975"/>
    </source>
</evidence>
<evidence type="ECO:0000256" key="4">
    <source>
        <dbReference type="PROSITE-ProRule" id="PRU00409"/>
    </source>
</evidence>
<keyword evidence="2 4" id="KW-0547">Nucleotide-binding</keyword>
<dbReference type="Gene3D" id="3.30.1490.20">
    <property type="entry name" value="ATP-grasp fold, A domain"/>
    <property type="match status" value="1"/>
</dbReference>
<dbReference type="InterPro" id="IPR013815">
    <property type="entry name" value="ATP_grasp_subdomain_1"/>
</dbReference>
<feature type="domain" description="ATP-grasp" evidence="5">
    <location>
        <begin position="133"/>
        <end position="326"/>
    </location>
</feature>
<dbReference type="InterPro" id="IPR052032">
    <property type="entry name" value="ATP-dep_AA_Ligase"/>
</dbReference>
<dbReference type="Pfam" id="PF13535">
    <property type="entry name" value="ATP-grasp_4"/>
    <property type="match status" value="1"/>
</dbReference>
<proteinExistence type="predicted"/>
<evidence type="ECO:0000256" key="1">
    <source>
        <dbReference type="ARBA" id="ARBA00022598"/>
    </source>
</evidence>
<dbReference type="PANTHER" id="PTHR43585:SF2">
    <property type="entry name" value="ATP-GRASP ENZYME FSQD"/>
    <property type="match status" value="1"/>
</dbReference>
<comment type="caution">
    <text evidence="6">The sequence shown here is derived from an EMBL/GenBank/DDBJ whole genome shotgun (WGS) entry which is preliminary data.</text>
</comment>
<evidence type="ECO:0000313" key="6">
    <source>
        <dbReference type="EMBL" id="MFD2421791.1"/>
    </source>
</evidence>
<dbReference type="SUPFAM" id="SSF56059">
    <property type="entry name" value="Glutathione synthetase ATP-binding domain-like"/>
    <property type="match status" value="1"/>
</dbReference>
<dbReference type="InterPro" id="IPR011761">
    <property type="entry name" value="ATP-grasp"/>
</dbReference>
<keyword evidence="3 4" id="KW-0067">ATP-binding</keyword>
<dbReference type="Proteomes" id="UP001597417">
    <property type="component" value="Unassembled WGS sequence"/>
</dbReference>
<dbReference type="PANTHER" id="PTHR43585">
    <property type="entry name" value="FUMIPYRROLE BIOSYNTHESIS PROTEIN C"/>
    <property type="match status" value="1"/>
</dbReference>
<dbReference type="Gene3D" id="3.30.470.20">
    <property type="entry name" value="ATP-grasp fold, B domain"/>
    <property type="match status" value="1"/>
</dbReference>
<dbReference type="EMBL" id="JBHUKR010000023">
    <property type="protein sequence ID" value="MFD2421791.1"/>
    <property type="molecule type" value="Genomic_DNA"/>
</dbReference>
<name>A0ABW5GA65_9PSEU</name>
<protein>
    <submittedName>
        <fullName evidence="6">Acetyl-CoA carboxylase biotin carboxylase subunit family protein</fullName>
    </submittedName>
</protein>
<accession>A0ABW5GA65</accession>
<keyword evidence="7" id="KW-1185">Reference proteome</keyword>
<dbReference type="RefSeq" id="WP_378270565.1">
    <property type="nucleotide sequence ID" value="NZ_JBHUKR010000023.1"/>
</dbReference>
<evidence type="ECO:0000256" key="3">
    <source>
        <dbReference type="ARBA" id="ARBA00022840"/>
    </source>
</evidence>
<organism evidence="6 7">
    <name type="scientific">Amycolatopsis pigmentata</name>
    <dbReference type="NCBI Taxonomy" id="450801"/>
    <lineage>
        <taxon>Bacteria</taxon>
        <taxon>Bacillati</taxon>
        <taxon>Actinomycetota</taxon>
        <taxon>Actinomycetes</taxon>
        <taxon>Pseudonocardiales</taxon>
        <taxon>Pseudonocardiaceae</taxon>
        <taxon>Amycolatopsis</taxon>
    </lineage>
</organism>
<gene>
    <name evidence="6" type="ORF">ACFSXZ_36215</name>
</gene>
<keyword evidence="1" id="KW-0436">Ligase</keyword>
<reference evidence="7" key="1">
    <citation type="journal article" date="2019" name="Int. J. Syst. Evol. Microbiol.">
        <title>The Global Catalogue of Microorganisms (GCM) 10K type strain sequencing project: providing services to taxonomists for standard genome sequencing and annotation.</title>
        <authorList>
            <consortium name="The Broad Institute Genomics Platform"/>
            <consortium name="The Broad Institute Genome Sequencing Center for Infectious Disease"/>
            <person name="Wu L."/>
            <person name="Ma J."/>
        </authorList>
    </citation>
    <scope>NUCLEOTIDE SEQUENCE [LARGE SCALE GENOMIC DNA]</scope>
    <source>
        <strain evidence="7">CGMCC 4.7645</strain>
    </source>
</reference>